<comment type="cofactor">
    <cofactor evidence="2">
        <name>Mg(2+)</name>
        <dbReference type="ChEBI" id="CHEBI:18420"/>
    </cofactor>
</comment>
<evidence type="ECO:0000256" key="1">
    <source>
        <dbReference type="ARBA" id="ARBA00023239"/>
    </source>
</evidence>
<dbReference type="PANTHER" id="PTHR35201:SF4">
    <property type="entry name" value="BETA-PINACENE SYNTHASE-RELATED"/>
    <property type="match status" value="1"/>
</dbReference>
<feature type="region of interest" description="Disordered" evidence="3">
    <location>
        <begin position="714"/>
        <end position="775"/>
    </location>
</feature>
<dbReference type="Gene3D" id="1.10.600.10">
    <property type="entry name" value="Farnesyl Diphosphate Synthase"/>
    <property type="match status" value="2"/>
</dbReference>
<dbReference type="PANTHER" id="PTHR35201">
    <property type="entry name" value="TERPENE SYNTHASE"/>
    <property type="match status" value="1"/>
</dbReference>
<dbReference type="EC" id="4.2.3.-" evidence="2"/>
<feature type="compositionally biased region" description="Pro residues" evidence="3">
    <location>
        <begin position="716"/>
        <end position="742"/>
    </location>
</feature>
<dbReference type="Proteomes" id="UP000533598">
    <property type="component" value="Unassembled WGS sequence"/>
</dbReference>
<dbReference type="RefSeq" id="WP_185004714.1">
    <property type="nucleotide sequence ID" value="NZ_BAAAUI010000070.1"/>
</dbReference>
<gene>
    <name evidence="4" type="ORF">HNR67_005025</name>
</gene>
<dbReference type="SFLD" id="SFLDG01020">
    <property type="entry name" value="Terpene_Cyclase_Like_2"/>
    <property type="match status" value="2"/>
</dbReference>
<organism evidence="4 5">
    <name type="scientific">Crossiella cryophila</name>
    <dbReference type="NCBI Taxonomy" id="43355"/>
    <lineage>
        <taxon>Bacteria</taxon>
        <taxon>Bacillati</taxon>
        <taxon>Actinomycetota</taxon>
        <taxon>Actinomycetes</taxon>
        <taxon>Pseudonocardiales</taxon>
        <taxon>Pseudonocardiaceae</taxon>
        <taxon>Crossiella</taxon>
    </lineage>
</organism>
<evidence type="ECO:0000256" key="2">
    <source>
        <dbReference type="RuleBase" id="RU366034"/>
    </source>
</evidence>
<keyword evidence="1 2" id="KW-0456">Lyase</keyword>
<dbReference type="InterPro" id="IPR034686">
    <property type="entry name" value="Terpene_cyclase-like_2"/>
</dbReference>
<dbReference type="Pfam" id="PF19086">
    <property type="entry name" value="Terpene_syn_C_2"/>
    <property type="match status" value="2"/>
</dbReference>
<evidence type="ECO:0000313" key="4">
    <source>
        <dbReference type="EMBL" id="MBB4678907.1"/>
    </source>
</evidence>
<proteinExistence type="inferred from homology"/>
<reference evidence="4 5" key="1">
    <citation type="submission" date="2020-08" db="EMBL/GenBank/DDBJ databases">
        <title>Sequencing the genomes of 1000 actinobacteria strains.</title>
        <authorList>
            <person name="Klenk H.-P."/>
        </authorList>
    </citation>
    <scope>NUCLEOTIDE SEQUENCE [LARGE SCALE GENOMIC DNA]</scope>
    <source>
        <strain evidence="4 5">DSM 44230</strain>
    </source>
</reference>
<dbReference type="SFLD" id="SFLDS00005">
    <property type="entry name" value="Isoprenoid_Synthase_Type_I"/>
    <property type="match status" value="2"/>
</dbReference>
<dbReference type="InterPro" id="IPR008949">
    <property type="entry name" value="Isoprenoid_synthase_dom_sf"/>
</dbReference>
<dbReference type="GO" id="GO:0010333">
    <property type="term" value="F:terpene synthase activity"/>
    <property type="evidence" value="ECO:0007669"/>
    <property type="project" value="InterPro"/>
</dbReference>
<comment type="similarity">
    <text evidence="2">Belongs to the terpene synthase family.</text>
</comment>
<evidence type="ECO:0000256" key="3">
    <source>
        <dbReference type="SAM" id="MobiDB-lite"/>
    </source>
</evidence>
<evidence type="ECO:0000313" key="5">
    <source>
        <dbReference type="Proteomes" id="UP000533598"/>
    </source>
</evidence>
<dbReference type="EMBL" id="JACHMH010000001">
    <property type="protein sequence ID" value="MBB4678907.1"/>
    <property type="molecule type" value="Genomic_DNA"/>
</dbReference>
<dbReference type="AlphaFoldDB" id="A0A7W7FV48"/>
<sequence length="775" mass="87934">MQPFELPEFYMPYPARLNPGLEAARVHSKAWAYEMDMIDVPQHGVPIWDEHDLDSHDYALLCSYTHPDCDTETLNLITDWYVWVFYFDDHFLEMYKRTHDLQNAVDYLDRLRLFMPITGPITETPTNPVEKGLEDLWNRTVPAHSADWRRRFVESTKNLLDESMWELSNINADRVSNPIEYIEMRRKVGGAPWSANLIEHAAGVEVPEVIAASRPLEVLRDTFSDAVHLRNDLFSYEREVLDEGELSNGVLVFERFLEIPTQEAAEAVNDLLTSRLHQFEHTALVELPPLFERFAVTPQQRLEVLAYVKGLQDWQSGGHEWHMRSSRYMNKGGKASPSGIGGPNGLGTSAAIIPSIARTMPQRLRSFGNVPFRQCGPLPRPDFYLPFSTTLSPHLDQARENLVIWAKEMGILDEPHPALAGRTVWDEQKIRDYDLPLCAAGIHPEATPEGLDLSSGWLAWGTYADDFYPVYFGSRRDLAAARLQTERLKLFMPLDLAQTATPVNAVERGLADLWTRTAGPLTSAHRKSFRKANEDMLESWVWELENQFANRIPDPVDYVEMRRATFGSDMTMALCRLQLGQAVPAEIYRSRPVQALEKSAQDYSCLMNDMFSYQKEIQFEGELHNAVLVVQNFLDCDRDRAAQVVNKLMTERMQQFEHILAVEFPALFRDHKLDRKAQQVLLGYAEELKRWMAGIRIWHEDCIRYNEADLLRHNAPPTPATAPRPGLPPSAPARPVPTPAPTSAPGTSTSSQSLGGPTGLGTSAARLKPITEPVH</sequence>
<protein>
    <recommendedName>
        <fullName evidence="2">Terpene synthase</fullName>
        <ecNumber evidence="2">4.2.3.-</ecNumber>
    </recommendedName>
</protein>
<dbReference type="GO" id="GO:0046872">
    <property type="term" value="F:metal ion binding"/>
    <property type="evidence" value="ECO:0007669"/>
    <property type="project" value="UniProtKB-KW"/>
</dbReference>
<dbReference type="SUPFAM" id="SSF48576">
    <property type="entry name" value="Terpenoid synthases"/>
    <property type="match status" value="2"/>
</dbReference>
<comment type="caution">
    <text evidence="4">The sequence shown here is derived from an EMBL/GenBank/DDBJ whole genome shotgun (WGS) entry which is preliminary data.</text>
</comment>
<keyword evidence="5" id="KW-1185">Reference proteome</keyword>
<keyword evidence="2" id="KW-0479">Metal-binding</keyword>
<keyword evidence="2" id="KW-0460">Magnesium</keyword>
<name>A0A7W7FV48_9PSEU</name>
<accession>A0A7W7FV48</accession>